<dbReference type="SUPFAM" id="SSF53098">
    <property type="entry name" value="Ribonuclease H-like"/>
    <property type="match status" value="1"/>
</dbReference>
<dbReference type="SUPFAM" id="SSF56672">
    <property type="entry name" value="DNA/RNA polymerases"/>
    <property type="match status" value="1"/>
</dbReference>
<dbReference type="AlphaFoldDB" id="A0A6J2KLX6"/>
<dbReference type="Pfam" id="PF18701">
    <property type="entry name" value="DUF5641"/>
    <property type="match status" value="1"/>
</dbReference>
<dbReference type="PROSITE" id="PS50994">
    <property type="entry name" value="INTEGRASE"/>
    <property type="match status" value="1"/>
</dbReference>
<protein>
    <submittedName>
        <fullName evidence="3">Uncharacterized protein LOC114252241</fullName>
    </submittedName>
</protein>
<dbReference type="InterPro" id="IPR043502">
    <property type="entry name" value="DNA/RNA_pol_sf"/>
</dbReference>
<dbReference type="GO" id="GO:0015074">
    <property type="term" value="P:DNA integration"/>
    <property type="evidence" value="ECO:0007669"/>
    <property type="project" value="InterPro"/>
</dbReference>
<dbReference type="GO" id="GO:0003676">
    <property type="term" value="F:nucleic acid binding"/>
    <property type="evidence" value="ECO:0007669"/>
    <property type="project" value="InterPro"/>
</dbReference>
<dbReference type="PANTHER" id="PTHR47331">
    <property type="entry name" value="PHD-TYPE DOMAIN-CONTAINING PROTEIN"/>
    <property type="match status" value="1"/>
</dbReference>
<evidence type="ECO:0000313" key="2">
    <source>
        <dbReference type="Proteomes" id="UP000504629"/>
    </source>
</evidence>
<keyword evidence="2" id="KW-1185">Reference proteome</keyword>
<dbReference type="OrthoDB" id="5920040at2759"/>
<sequence length="926" mass="105559">MYRQVLVHEDDRDLQLILWREDESMPIETLRLNTLTYGTASASYLSTRCLWQVGEECTDETIKTIIQRDFFVDDLITGSDDELTLRYIQTAISQALNSACFKLRKYKSNLPTIFDNSFISVQENLALSESSSTLGIGWSPSSDCIHFPIKFPHNTNTVTKRTIMSDAFKIFDPLGILSPCIIKPKMILQELWILKLDWDQPVPHDVKTEWYDFINNLKFISEIQIPRRVLCDSPIAIEVHSFSDASQRAYGACIYIKSIDCNNVATVNLLCSKSKVAPLKPVTIPRLELCAALLAAKLCKSVLDSIRYVPSRSIFWCDSSVVLGWLNSNPAKLKTFVANRVVETLETSKSSSWRYVPTDMNPADLISRGVNANKLQNMSLWWSGPAYLGHDETHWPVLNPTKLHEELPEIKQNIKTKHLPNIYAGPAAILKPVIKIENYSKINKLKGTLGYINRFIYNSKNPKNKLTGRLSIEEINNSFTHLCKIAQKQSFTAEYNSLRTNKILNPKSKILPLSPLIDKNNLIRVGGRINASNYSYDKKHPILLDSSHHLTRLIFEHEHIRNMHAGPQLLLATVREYVWPLNGRRLARRTVYRCVRCRRIQGKTLIPKMGDLPAPRINPDFPFLSVGLDFAGPFLILNRKGRGAKLIKCYLCVFVCLRYKCLHLEAVSDLSKDAFIMTLRRFISRRGKPIEIYCDNGRNFVAAARELSTFLQNNKEPLFDFATQETIKFIFSPTYAPHFGGIWEAGVKSAKHHIKRVIGNAHLTFEEISTLFAQVEAILNSRPLCPLSCSPDDLLSLSPGHFLIGRPLTALPSPALQDHNQNTLQRYARVEQLRQHFWQRWQKEYISELQQRTKWRTNAVQLDVGDLVLLQEDHVPPMAWRLGRVLRLFPGPDGISRVADISTTRGCVRRPLIRICPLPSAQDLQG</sequence>
<dbReference type="PANTHER" id="PTHR47331:SF4">
    <property type="entry name" value="PEPTIDASE S1 DOMAIN-CONTAINING PROTEIN"/>
    <property type="match status" value="1"/>
</dbReference>
<evidence type="ECO:0000259" key="1">
    <source>
        <dbReference type="PROSITE" id="PS50994"/>
    </source>
</evidence>
<dbReference type="InterPro" id="IPR012337">
    <property type="entry name" value="RNaseH-like_sf"/>
</dbReference>
<dbReference type="Pfam" id="PF05380">
    <property type="entry name" value="Peptidase_A17"/>
    <property type="match status" value="1"/>
</dbReference>
<evidence type="ECO:0000313" key="3">
    <source>
        <dbReference type="RefSeq" id="XP_028042548.1"/>
    </source>
</evidence>
<organism evidence="2 3">
    <name type="scientific">Bombyx mandarina</name>
    <name type="common">Wild silk moth</name>
    <name type="synonym">Wild silkworm</name>
    <dbReference type="NCBI Taxonomy" id="7092"/>
    <lineage>
        <taxon>Eukaryota</taxon>
        <taxon>Metazoa</taxon>
        <taxon>Ecdysozoa</taxon>
        <taxon>Arthropoda</taxon>
        <taxon>Hexapoda</taxon>
        <taxon>Insecta</taxon>
        <taxon>Pterygota</taxon>
        <taxon>Neoptera</taxon>
        <taxon>Endopterygota</taxon>
        <taxon>Lepidoptera</taxon>
        <taxon>Glossata</taxon>
        <taxon>Ditrysia</taxon>
        <taxon>Bombycoidea</taxon>
        <taxon>Bombycidae</taxon>
        <taxon>Bombycinae</taxon>
        <taxon>Bombyx</taxon>
    </lineage>
</organism>
<name>A0A6J2KLX6_BOMMA</name>
<reference evidence="3" key="1">
    <citation type="submission" date="2025-08" db="UniProtKB">
        <authorList>
            <consortium name="RefSeq"/>
        </authorList>
    </citation>
    <scope>IDENTIFICATION</scope>
    <source>
        <tissue evidence="3">Silk gland</tissue>
    </source>
</reference>
<dbReference type="GO" id="GO:0071897">
    <property type="term" value="P:DNA biosynthetic process"/>
    <property type="evidence" value="ECO:0007669"/>
    <property type="project" value="UniProtKB-ARBA"/>
</dbReference>
<dbReference type="InterPro" id="IPR001584">
    <property type="entry name" value="Integrase_cat-core"/>
</dbReference>
<gene>
    <name evidence="3" type="primary">LOC114252241</name>
</gene>
<accession>A0A6J2KLX6</accession>
<dbReference type="RefSeq" id="XP_028042548.1">
    <property type="nucleotide sequence ID" value="XM_028186747.1"/>
</dbReference>
<dbReference type="Proteomes" id="UP000504629">
    <property type="component" value="Unplaced"/>
</dbReference>
<dbReference type="InterPro" id="IPR036397">
    <property type="entry name" value="RNaseH_sf"/>
</dbReference>
<dbReference type="KEGG" id="bman:114252241"/>
<dbReference type="GeneID" id="114252241"/>
<dbReference type="InterPro" id="IPR008042">
    <property type="entry name" value="Retrotrans_Pao"/>
</dbReference>
<dbReference type="GO" id="GO:0042575">
    <property type="term" value="C:DNA polymerase complex"/>
    <property type="evidence" value="ECO:0007669"/>
    <property type="project" value="UniProtKB-ARBA"/>
</dbReference>
<feature type="domain" description="Integrase catalytic" evidence="1">
    <location>
        <begin position="618"/>
        <end position="807"/>
    </location>
</feature>
<dbReference type="Gene3D" id="3.30.420.10">
    <property type="entry name" value="Ribonuclease H-like superfamily/Ribonuclease H"/>
    <property type="match status" value="1"/>
</dbReference>
<dbReference type="InterPro" id="IPR040676">
    <property type="entry name" value="DUF5641"/>
</dbReference>
<proteinExistence type="predicted"/>